<protein>
    <submittedName>
        <fullName evidence="2">Uncharacterized protein</fullName>
    </submittedName>
</protein>
<keyword evidence="1" id="KW-0472">Membrane</keyword>
<keyword evidence="1" id="KW-1133">Transmembrane helix</keyword>
<name>A0A8D8ZDV9_9HEMI</name>
<dbReference type="EMBL" id="HBUF01463475">
    <property type="protein sequence ID" value="CAG6744292.1"/>
    <property type="molecule type" value="Transcribed_RNA"/>
</dbReference>
<proteinExistence type="predicted"/>
<keyword evidence="1" id="KW-0812">Transmembrane</keyword>
<accession>A0A8D8ZDV9</accession>
<reference evidence="2" key="1">
    <citation type="submission" date="2021-05" db="EMBL/GenBank/DDBJ databases">
        <authorList>
            <person name="Alioto T."/>
            <person name="Alioto T."/>
            <person name="Gomez Garrido J."/>
        </authorList>
    </citation>
    <scope>NUCLEOTIDE SEQUENCE</scope>
</reference>
<dbReference type="AlphaFoldDB" id="A0A8D8ZDV9"/>
<feature type="transmembrane region" description="Helical" evidence="1">
    <location>
        <begin position="112"/>
        <end position="129"/>
    </location>
</feature>
<evidence type="ECO:0000313" key="2">
    <source>
        <dbReference type="EMBL" id="CAG6744292.1"/>
    </source>
</evidence>
<evidence type="ECO:0000256" key="1">
    <source>
        <dbReference type="SAM" id="Phobius"/>
    </source>
</evidence>
<organism evidence="2">
    <name type="scientific">Cacopsylla melanoneura</name>
    <dbReference type="NCBI Taxonomy" id="428564"/>
    <lineage>
        <taxon>Eukaryota</taxon>
        <taxon>Metazoa</taxon>
        <taxon>Ecdysozoa</taxon>
        <taxon>Arthropoda</taxon>
        <taxon>Hexapoda</taxon>
        <taxon>Insecta</taxon>
        <taxon>Pterygota</taxon>
        <taxon>Neoptera</taxon>
        <taxon>Paraneoptera</taxon>
        <taxon>Hemiptera</taxon>
        <taxon>Sternorrhyncha</taxon>
        <taxon>Psylloidea</taxon>
        <taxon>Psyllidae</taxon>
        <taxon>Psyllinae</taxon>
        <taxon>Cacopsylla</taxon>
    </lineage>
</organism>
<sequence>MQSVQLLPFGFVQHDVLFTLSKFTPAGNTMKSLHRSLMTEFLFECFGFESVHGHGLFSTRFLKSVLVFVRIKSSHGQGFCSVKSLHKYFSIESLYRHGSISSQLWCSPTKSVMLWFFLGVNLLTFVLGMRRVKLGEIL</sequence>